<keyword evidence="1" id="KW-1133">Transmembrane helix</keyword>
<organism evidence="2 3">
    <name type="scientific">Bionectria ochroleuca</name>
    <name type="common">Gliocladium roseum</name>
    <dbReference type="NCBI Taxonomy" id="29856"/>
    <lineage>
        <taxon>Eukaryota</taxon>
        <taxon>Fungi</taxon>
        <taxon>Dikarya</taxon>
        <taxon>Ascomycota</taxon>
        <taxon>Pezizomycotina</taxon>
        <taxon>Sordariomycetes</taxon>
        <taxon>Hypocreomycetidae</taxon>
        <taxon>Hypocreales</taxon>
        <taxon>Bionectriaceae</taxon>
        <taxon>Clonostachys</taxon>
    </lineage>
</organism>
<keyword evidence="1" id="KW-0472">Membrane</keyword>
<feature type="transmembrane region" description="Helical" evidence="1">
    <location>
        <begin position="7"/>
        <end position="26"/>
    </location>
</feature>
<dbReference type="AlphaFoldDB" id="A0A8H7NHJ0"/>
<reference evidence="2" key="1">
    <citation type="submission" date="2020-10" db="EMBL/GenBank/DDBJ databases">
        <title>High-Quality Genome Resource of Clonostachys rosea strain S41 by Oxford Nanopore Long-Read Sequencing.</title>
        <authorList>
            <person name="Wang H."/>
        </authorList>
    </citation>
    <scope>NUCLEOTIDE SEQUENCE</scope>
    <source>
        <strain evidence="2">S41</strain>
    </source>
</reference>
<gene>
    <name evidence="2" type="ORF">IM811_011495</name>
</gene>
<evidence type="ECO:0000313" key="2">
    <source>
        <dbReference type="EMBL" id="KAF9756054.1"/>
    </source>
</evidence>
<dbReference type="Proteomes" id="UP000616885">
    <property type="component" value="Unassembled WGS sequence"/>
</dbReference>
<accession>A0A8H7NHJ0</accession>
<evidence type="ECO:0000313" key="3">
    <source>
        <dbReference type="Proteomes" id="UP000616885"/>
    </source>
</evidence>
<protein>
    <submittedName>
        <fullName evidence="2">Uncharacterized protein</fullName>
    </submittedName>
</protein>
<dbReference type="EMBL" id="JADCTT010000003">
    <property type="protein sequence ID" value="KAF9756054.1"/>
    <property type="molecule type" value="Genomic_DNA"/>
</dbReference>
<proteinExistence type="predicted"/>
<keyword evidence="1" id="KW-0812">Transmembrane</keyword>
<sequence length="440" mass="50289">MPLACPQCSAVGLIIGLILVLIYAYYARERTMSALIFCCTSTKPRNPRKLDHEPKFEAFIQWARSQTTSTLTNAEVLTIDTPYAVQLVRQINYGPQESIRYFIPLKDGSRFVETREDSLLKWNFEKLNSFKNFICNVHNKYFEVNLYQRSPFNAHHWRADIARPSRDIDLAYRTDAKRLGAEVDADEPRDLSRSLVGRSVQPTQGDLRGKEIGETEKAARRCSSNTGSTDLKQILQFLLPKVQQTLGPSSLVSLLCLDRANTELSLRLDVDSLWENELSTSSILRFFTDCLPMDPASPPVDLGETEELIVRAMRHVCMQQTEHSCGKNRVARTVNKVLDLGHDISWVRVYGDEIMQMFESGPSKEVLEHCQGKVETIHAQAYADPQNLRRTDDKKIRKELWWSSDDDIQFDDRDVSSSHEDVKDFTACDKECGYCGHCDY</sequence>
<comment type="caution">
    <text evidence="2">The sequence shown here is derived from an EMBL/GenBank/DDBJ whole genome shotgun (WGS) entry which is preliminary data.</text>
</comment>
<evidence type="ECO:0000256" key="1">
    <source>
        <dbReference type="SAM" id="Phobius"/>
    </source>
</evidence>
<name>A0A8H7NHJ0_BIOOC</name>